<comment type="subcellular location">
    <subcellularLocation>
        <location evidence="1">Cell membrane</location>
        <topology evidence="1">Multi-pass membrane protein</topology>
    </subcellularLocation>
</comment>
<dbReference type="PANTHER" id="PTHR30482:SF10">
    <property type="entry name" value="HIGH-AFFINITY BRANCHED-CHAIN AMINO ACID TRANSPORT PROTEIN BRAE"/>
    <property type="match status" value="1"/>
</dbReference>
<dbReference type="RefSeq" id="WP_151595516.1">
    <property type="nucleotide sequence ID" value="NZ_WBMS02000016.1"/>
</dbReference>
<feature type="transmembrane region" description="Helical" evidence="7">
    <location>
        <begin position="16"/>
        <end position="34"/>
    </location>
</feature>
<keyword evidence="2" id="KW-1003">Cell membrane</keyword>
<feature type="transmembrane region" description="Helical" evidence="7">
    <location>
        <begin position="304"/>
        <end position="321"/>
    </location>
</feature>
<dbReference type="InterPro" id="IPR001851">
    <property type="entry name" value="ABC_transp_permease"/>
</dbReference>
<evidence type="ECO:0000256" key="5">
    <source>
        <dbReference type="ARBA" id="ARBA00023136"/>
    </source>
</evidence>
<evidence type="ECO:0000256" key="2">
    <source>
        <dbReference type="ARBA" id="ARBA00022475"/>
    </source>
</evidence>
<name>A0A6I4MB66_9ACTN</name>
<dbReference type="Pfam" id="PF02653">
    <property type="entry name" value="BPD_transp_2"/>
    <property type="match status" value="1"/>
</dbReference>
<proteinExistence type="predicted"/>
<dbReference type="InterPro" id="IPR043428">
    <property type="entry name" value="LivM-like"/>
</dbReference>
<dbReference type="GO" id="GO:0015658">
    <property type="term" value="F:branched-chain amino acid transmembrane transporter activity"/>
    <property type="evidence" value="ECO:0007669"/>
    <property type="project" value="InterPro"/>
</dbReference>
<evidence type="ECO:0000256" key="6">
    <source>
        <dbReference type="SAM" id="MobiDB-lite"/>
    </source>
</evidence>
<organism evidence="8 9">
    <name type="scientific">Actinomadura physcomitrii</name>
    <dbReference type="NCBI Taxonomy" id="2650748"/>
    <lineage>
        <taxon>Bacteria</taxon>
        <taxon>Bacillati</taxon>
        <taxon>Actinomycetota</taxon>
        <taxon>Actinomycetes</taxon>
        <taxon>Streptosporangiales</taxon>
        <taxon>Thermomonosporaceae</taxon>
        <taxon>Actinomadura</taxon>
    </lineage>
</organism>
<evidence type="ECO:0008006" key="10">
    <source>
        <dbReference type="Google" id="ProtNLM"/>
    </source>
</evidence>
<keyword evidence="9" id="KW-1185">Reference proteome</keyword>
<feature type="region of interest" description="Disordered" evidence="6">
    <location>
        <begin position="378"/>
        <end position="427"/>
    </location>
</feature>
<evidence type="ECO:0000313" key="9">
    <source>
        <dbReference type="Proteomes" id="UP000462055"/>
    </source>
</evidence>
<keyword evidence="4 7" id="KW-1133">Transmembrane helix</keyword>
<feature type="transmembrane region" description="Helical" evidence="7">
    <location>
        <begin position="279"/>
        <end position="299"/>
    </location>
</feature>
<evidence type="ECO:0000256" key="1">
    <source>
        <dbReference type="ARBA" id="ARBA00004651"/>
    </source>
</evidence>
<feature type="transmembrane region" description="Helical" evidence="7">
    <location>
        <begin position="76"/>
        <end position="94"/>
    </location>
</feature>
<dbReference type="AlphaFoldDB" id="A0A6I4MB66"/>
<feature type="transmembrane region" description="Helical" evidence="7">
    <location>
        <begin position="341"/>
        <end position="363"/>
    </location>
</feature>
<accession>A0A6I4MB66</accession>
<protein>
    <recommendedName>
        <fullName evidence="10">Branched-chain amino acid ABC transporter permease</fullName>
    </recommendedName>
</protein>
<feature type="transmembrane region" description="Helical" evidence="7">
    <location>
        <begin position="256"/>
        <end position="273"/>
    </location>
</feature>
<feature type="transmembrane region" description="Helical" evidence="7">
    <location>
        <begin position="206"/>
        <end position="226"/>
    </location>
</feature>
<dbReference type="GO" id="GO:0005886">
    <property type="term" value="C:plasma membrane"/>
    <property type="evidence" value="ECO:0007669"/>
    <property type="project" value="UniProtKB-SubCell"/>
</dbReference>
<dbReference type="Proteomes" id="UP000462055">
    <property type="component" value="Unassembled WGS sequence"/>
</dbReference>
<reference evidence="8" key="1">
    <citation type="submission" date="2019-12" db="EMBL/GenBank/DDBJ databases">
        <title>Actinomadura physcomitrii sp. nov., a novel actinomycete isolated from moss [Physcomitrium sphaericum (Ludw) Fuernr].</title>
        <authorList>
            <person name="Zhuang X."/>
        </authorList>
    </citation>
    <scope>NUCLEOTIDE SEQUENCE [LARGE SCALE GENOMIC DNA]</scope>
    <source>
        <strain evidence="8">LD22</strain>
    </source>
</reference>
<keyword evidence="3 7" id="KW-0812">Transmembrane</keyword>
<dbReference type="CDD" id="cd06581">
    <property type="entry name" value="TM_PBP1_LivM_like"/>
    <property type="match status" value="1"/>
</dbReference>
<keyword evidence="5 7" id="KW-0472">Membrane</keyword>
<evidence type="ECO:0000256" key="7">
    <source>
        <dbReference type="SAM" id="Phobius"/>
    </source>
</evidence>
<sequence length="427" mass="43818">MAATNILRSRRTRRRAGWTAVLALLALILPYMLVNSPQFAVFGNTIPLSIDVLSYAVVAGLAVLSLVVLVGHGGQLSLTAGFFMGVGAYLTMILSNETALPFALCVVAAALVCGLLGIAVGLPALRIEGAYLALVTITLASVLPSLVRLPVISGHTGGSNGLSLKYTPSAPDFIGQVPTWLGHLPGIGPSYIGTYALGPAQAASVWIFYLVLAATLAVFWLVAGVVRGRTGRAVHAVRDHGIGAAASGVHVARLKVMVFGLSGLVAGVAGGLYALVFRIVAPETFGLTLAIYLLFGMILGGHRALGGAVAGGFAVAYLPVITGQIKHIPAVPDRWLVGPTASFLLGLLLILFPLVLPGGVAGLGRRLGFLRPLGTGRTDAPAASGGRATPPEPGTAQTPARTAEPDTAPTTSARANAMSPNRRETRS</sequence>
<dbReference type="PANTHER" id="PTHR30482">
    <property type="entry name" value="HIGH-AFFINITY BRANCHED-CHAIN AMINO ACID TRANSPORT SYSTEM PERMEASE"/>
    <property type="match status" value="1"/>
</dbReference>
<evidence type="ECO:0000256" key="4">
    <source>
        <dbReference type="ARBA" id="ARBA00022989"/>
    </source>
</evidence>
<evidence type="ECO:0000256" key="3">
    <source>
        <dbReference type="ARBA" id="ARBA00022692"/>
    </source>
</evidence>
<comment type="caution">
    <text evidence="8">The sequence shown here is derived from an EMBL/GenBank/DDBJ whole genome shotgun (WGS) entry which is preliminary data.</text>
</comment>
<gene>
    <name evidence="8" type="ORF">F8568_021495</name>
</gene>
<evidence type="ECO:0000313" key="8">
    <source>
        <dbReference type="EMBL" id="MWA02903.1"/>
    </source>
</evidence>
<feature type="transmembrane region" description="Helical" evidence="7">
    <location>
        <begin position="100"/>
        <end position="122"/>
    </location>
</feature>
<dbReference type="EMBL" id="WBMS02000016">
    <property type="protein sequence ID" value="MWA02903.1"/>
    <property type="molecule type" value="Genomic_DNA"/>
</dbReference>
<feature type="transmembrane region" description="Helical" evidence="7">
    <location>
        <begin position="46"/>
        <end position="69"/>
    </location>
</feature>
<feature type="transmembrane region" description="Helical" evidence="7">
    <location>
        <begin position="129"/>
        <end position="147"/>
    </location>
</feature>